<dbReference type="InterPro" id="IPR006680">
    <property type="entry name" value="Amidohydro-rel"/>
</dbReference>
<dbReference type="GO" id="GO:0016831">
    <property type="term" value="F:carboxy-lyase activity"/>
    <property type="evidence" value="ECO:0007669"/>
    <property type="project" value="InterPro"/>
</dbReference>
<proteinExistence type="predicted"/>
<dbReference type="InterPro" id="IPR032466">
    <property type="entry name" value="Metal_Hydrolase"/>
</dbReference>
<dbReference type="Pfam" id="PF04909">
    <property type="entry name" value="Amidohydro_2"/>
    <property type="match status" value="1"/>
</dbReference>
<reference evidence="3" key="2">
    <citation type="submission" date="2020-09" db="EMBL/GenBank/DDBJ databases">
        <authorList>
            <person name="Sun Q."/>
            <person name="Zhou Y."/>
        </authorList>
    </citation>
    <scope>NUCLEOTIDE SEQUENCE</scope>
    <source>
        <strain evidence="3">CGMCC 1.15448</strain>
    </source>
</reference>
<dbReference type="Proteomes" id="UP000607559">
    <property type="component" value="Unassembled WGS sequence"/>
</dbReference>
<evidence type="ECO:0000313" key="4">
    <source>
        <dbReference type="Proteomes" id="UP000607559"/>
    </source>
</evidence>
<keyword evidence="1" id="KW-0456">Lyase</keyword>
<dbReference type="PANTHER" id="PTHR21240:SF28">
    <property type="entry name" value="ISO-OROTATE DECARBOXYLASE (EUROFUNG)"/>
    <property type="match status" value="1"/>
</dbReference>
<comment type="caution">
    <text evidence="3">The sequence shown here is derived from an EMBL/GenBank/DDBJ whole genome shotgun (WGS) entry which is preliminary data.</text>
</comment>
<name>A0A8J2XST8_9BACT</name>
<dbReference type="GO" id="GO:0016787">
    <property type="term" value="F:hydrolase activity"/>
    <property type="evidence" value="ECO:0007669"/>
    <property type="project" value="InterPro"/>
</dbReference>
<accession>A0A8J2XST8</accession>
<dbReference type="PANTHER" id="PTHR21240">
    <property type="entry name" value="2-AMINO-3-CARBOXYLMUCONATE-6-SEMIALDEHYDE DECARBOXYLASE"/>
    <property type="match status" value="1"/>
</dbReference>
<dbReference type="InterPro" id="IPR032465">
    <property type="entry name" value="ACMSD"/>
</dbReference>
<evidence type="ECO:0000259" key="2">
    <source>
        <dbReference type="Pfam" id="PF04909"/>
    </source>
</evidence>
<feature type="domain" description="Amidohydrolase-related" evidence="2">
    <location>
        <begin position="2"/>
        <end position="120"/>
    </location>
</feature>
<evidence type="ECO:0000313" key="3">
    <source>
        <dbReference type="EMBL" id="GGA97744.1"/>
    </source>
</evidence>
<dbReference type="AlphaFoldDB" id="A0A8J2XST8"/>
<organism evidence="3 4">
    <name type="scientific">Puia dinghuensis</name>
    <dbReference type="NCBI Taxonomy" id="1792502"/>
    <lineage>
        <taxon>Bacteria</taxon>
        <taxon>Pseudomonadati</taxon>
        <taxon>Bacteroidota</taxon>
        <taxon>Chitinophagia</taxon>
        <taxon>Chitinophagales</taxon>
        <taxon>Chitinophagaceae</taxon>
        <taxon>Puia</taxon>
    </lineage>
</organism>
<sequence length="168" mass="18161">MPSIDDAIEEAIYALDVLRLDGVVLFTNSDGVYLGDPALRPLYAELQRREAVVYVHPNASPDPVAHHLGLTDNLIDFPADTTRAVAEMHYLGTFAAAPDVSYIFSHAGGTIPYLAGRLAIVDEMKIIGDGAATGTAADALRKLYWDTALALGGNALQLFPRFKTIYKK</sequence>
<evidence type="ECO:0000256" key="1">
    <source>
        <dbReference type="ARBA" id="ARBA00023239"/>
    </source>
</evidence>
<dbReference type="SUPFAM" id="SSF51556">
    <property type="entry name" value="Metallo-dependent hydrolases"/>
    <property type="match status" value="1"/>
</dbReference>
<dbReference type="GO" id="GO:0005737">
    <property type="term" value="C:cytoplasm"/>
    <property type="evidence" value="ECO:0007669"/>
    <property type="project" value="TreeGrafter"/>
</dbReference>
<protein>
    <recommendedName>
        <fullName evidence="2">Amidohydrolase-related domain-containing protein</fullName>
    </recommendedName>
</protein>
<dbReference type="EMBL" id="BMJC01000002">
    <property type="protein sequence ID" value="GGA97744.1"/>
    <property type="molecule type" value="Genomic_DNA"/>
</dbReference>
<dbReference type="Gene3D" id="3.20.20.140">
    <property type="entry name" value="Metal-dependent hydrolases"/>
    <property type="match status" value="1"/>
</dbReference>
<reference evidence="3" key="1">
    <citation type="journal article" date="2014" name="Int. J. Syst. Evol. Microbiol.">
        <title>Complete genome sequence of Corynebacterium casei LMG S-19264T (=DSM 44701T), isolated from a smear-ripened cheese.</title>
        <authorList>
            <consortium name="US DOE Joint Genome Institute (JGI-PGF)"/>
            <person name="Walter F."/>
            <person name="Albersmeier A."/>
            <person name="Kalinowski J."/>
            <person name="Ruckert C."/>
        </authorList>
    </citation>
    <scope>NUCLEOTIDE SEQUENCE</scope>
    <source>
        <strain evidence="3">CGMCC 1.15448</strain>
    </source>
</reference>
<dbReference type="GO" id="GO:0019748">
    <property type="term" value="P:secondary metabolic process"/>
    <property type="evidence" value="ECO:0007669"/>
    <property type="project" value="TreeGrafter"/>
</dbReference>
<keyword evidence="4" id="KW-1185">Reference proteome</keyword>
<gene>
    <name evidence="3" type="ORF">GCM10011511_21360</name>
</gene>